<evidence type="ECO:0000313" key="10">
    <source>
        <dbReference type="Proteomes" id="UP000002772"/>
    </source>
</evidence>
<dbReference type="InterPro" id="IPR005467">
    <property type="entry name" value="His_kinase_dom"/>
</dbReference>
<dbReference type="CDD" id="cd00075">
    <property type="entry name" value="HATPase"/>
    <property type="match status" value="1"/>
</dbReference>
<sequence>MIRSLKYVALLALIAMVVIFAYGGWWMVNQYHTSCRRMHTDISEALRRADYRELDRRVKAVKRQMERDSIDREWAMSFNYQDNVYGRNGVKSRNRQYLSQPLSAKASVTHLLQSRSGLNEFGLYLQRGVHTGVDGIRQIDMKYLDWCLTDELRKIGIGSPYRLYRLYRIQGSKWQKAHVDTLDVEGRLKPTAVAETFELPIDLASSTFYRLELPSTQWVVLRQMAGIIVATLLTFLLVAAVLAYLLFVIRRQRTLDEMKTDFTNNMTHELKTPIAVAYAANDALLNFGAANDENLRRTYLEVSQQQLEELGNLVEQILAMSMERRKTMRIKAETISVADTVNAVCKEQRLKADKPLTVTTDIPEDMRLCTDRAHFMRILSNLIDNAVKYSEQQADVSIHASPSADGMVITVTDHGIGIAKDKQRYIFDKFYRVPHGDRQDIKGYGLGLYYVWTMMLKLDGKVAVRSDGLGKGTTFTLTFYTKEV</sequence>
<feature type="transmembrane region" description="Helical" evidence="7">
    <location>
        <begin position="7"/>
        <end position="28"/>
    </location>
</feature>
<dbReference type="GO" id="GO:0005886">
    <property type="term" value="C:plasma membrane"/>
    <property type="evidence" value="ECO:0007669"/>
    <property type="project" value="TreeGrafter"/>
</dbReference>
<dbReference type="InterPro" id="IPR036097">
    <property type="entry name" value="HisK_dim/P_sf"/>
</dbReference>
<evidence type="ECO:0000256" key="6">
    <source>
        <dbReference type="ARBA" id="ARBA00023012"/>
    </source>
</evidence>
<dbReference type="SUPFAM" id="SSF55874">
    <property type="entry name" value="ATPase domain of HSP90 chaperone/DNA topoisomerase II/histidine kinase"/>
    <property type="match status" value="1"/>
</dbReference>
<dbReference type="eggNOG" id="COG2205">
    <property type="taxonomic scope" value="Bacteria"/>
</dbReference>
<dbReference type="GO" id="GO:0016036">
    <property type="term" value="P:cellular response to phosphate starvation"/>
    <property type="evidence" value="ECO:0007669"/>
    <property type="project" value="TreeGrafter"/>
</dbReference>
<dbReference type="HOGENOM" id="CLU_026375_0_0_10"/>
<organism evidence="9 10">
    <name type="scientific">Hallella multisaccharivorax DSM 17128</name>
    <dbReference type="NCBI Taxonomy" id="688246"/>
    <lineage>
        <taxon>Bacteria</taxon>
        <taxon>Pseudomonadati</taxon>
        <taxon>Bacteroidota</taxon>
        <taxon>Bacteroidia</taxon>
        <taxon>Bacteroidales</taxon>
        <taxon>Prevotellaceae</taxon>
        <taxon>Hallella</taxon>
    </lineage>
</organism>
<reference evidence="10" key="1">
    <citation type="journal article" date="2011" name="Stand. Genomic Sci.">
        <title>Non-contiguous finished genome sequence of the opportunistic oral pathogen Prevotella multisaccharivorax type strain (PPPA20).</title>
        <authorList>
            <person name="Pati A."/>
            <person name="Gronow S."/>
            <person name="Lu M."/>
            <person name="Lapidus A."/>
            <person name="Nolan M."/>
            <person name="Lucas S."/>
            <person name="Hammon N."/>
            <person name="Deshpande S."/>
            <person name="Cheng J.F."/>
            <person name="Tapia R."/>
            <person name="Han C."/>
            <person name="Goodwin L."/>
            <person name="Pitluck S."/>
            <person name="Liolios K."/>
            <person name="Pagani I."/>
            <person name="Mavromatis K."/>
            <person name="Mikhailova N."/>
            <person name="Huntemann M."/>
            <person name="Chen A."/>
            <person name="Palaniappan K."/>
            <person name="Land M."/>
            <person name="Hauser L."/>
            <person name="Detter J.C."/>
            <person name="Brambilla E.M."/>
            <person name="Rohde M."/>
            <person name="Goker M."/>
            <person name="Woyke T."/>
            <person name="Bristow J."/>
            <person name="Eisen J.A."/>
            <person name="Markowitz V."/>
            <person name="Hugenholtz P."/>
            <person name="Kyrpides N.C."/>
            <person name="Klenk H.P."/>
            <person name="Ivanova N."/>
        </authorList>
    </citation>
    <scope>NUCLEOTIDE SEQUENCE [LARGE SCALE GENOMIC DNA]</scope>
    <source>
        <strain evidence="10">DSM 17128</strain>
    </source>
</reference>
<dbReference type="SMART" id="SM00388">
    <property type="entry name" value="HisKA"/>
    <property type="match status" value="1"/>
</dbReference>
<dbReference type="InterPro" id="IPR003594">
    <property type="entry name" value="HATPase_dom"/>
</dbReference>
<evidence type="ECO:0000256" key="3">
    <source>
        <dbReference type="ARBA" id="ARBA00022553"/>
    </source>
</evidence>
<feature type="transmembrane region" description="Helical" evidence="7">
    <location>
        <begin position="224"/>
        <end position="249"/>
    </location>
</feature>
<keyword evidence="7" id="KW-0472">Membrane</keyword>
<accession>F8N744</accession>
<gene>
    <name evidence="9" type="ORF">Premu_1960</name>
</gene>
<dbReference type="STRING" id="688246.Premu_1960"/>
<keyword evidence="4" id="KW-0808">Transferase</keyword>
<dbReference type="InterPro" id="IPR004358">
    <property type="entry name" value="Sig_transdc_His_kin-like_C"/>
</dbReference>
<dbReference type="PROSITE" id="PS50109">
    <property type="entry name" value="HIS_KIN"/>
    <property type="match status" value="1"/>
</dbReference>
<dbReference type="Gene3D" id="1.10.287.130">
    <property type="match status" value="1"/>
</dbReference>
<dbReference type="GO" id="GO:0004721">
    <property type="term" value="F:phosphoprotein phosphatase activity"/>
    <property type="evidence" value="ECO:0007669"/>
    <property type="project" value="TreeGrafter"/>
</dbReference>
<dbReference type="PANTHER" id="PTHR45453">
    <property type="entry name" value="PHOSPHATE REGULON SENSOR PROTEIN PHOR"/>
    <property type="match status" value="1"/>
</dbReference>
<dbReference type="Pfam" id="PF00512">
    <property type="entry name" value="HisKA"/>
    <property type="match status" value="1"/>
</dbReference>
<protein>
    <recommendedName>
        <fullName evidence="2">histidine kinase</fullName>
        <ecNumber evidence="2">2.7.13.3</ecNumber>
    </recommendedName>
</protein>
<dbReference type="Pfam" id="PF02518">
    <property type="entry name" value="HATPase_c"/>
    <property type="match status" value="1"/>
</dbReference>
<feature type="domain" description="Histidine kinase" evidence="8">
    <location>
        <begin position="265"/>
        <end position="483"/>
    </location>
</feature>
<dbReference type="AlphaFoldDB" id="F8N744"/>
<name>F8N744_9BACT</name>
<dbReference type="EMBL" id="GL945017">
    <property type="protein sequence ID" value="EGN57360.1"/>
    <property type="molecule type" value="Genomic_DNA"/>
</dbReference>
<dbReference type="InterPro" id="IPR050351">
    <property type="entry name" value="BphY/WalK/GraS-like"/>
</dbReference>
<dbReference type="SMART" id="SM00387">
    <property type="entry name" value="HATPase_c"/>
    <property type="match status" value="1"/>
</dbReference>
<evidence type="ECO:0000256" key="1">
    <source>
        <dbReference type="ARBA" id="ARBA00000085"/>
    </source>
</evidence>
<dbReference type="Proteomes" id="UP000002772">
    <property type="component" value="Unassembled WGS sequence"/>
</dbReference>
<dbReference type="Gene3D" id="3.30.565.10">
    <property type="entry name" value="Histidine kinase-like ATPase, C-terminal domain"/>
    <property type="match status" value="1"/>
</dbReference>
<comment type="catalytic activity">
    <reaction evidence="1">
        <text>ATP + protein L-histidine = ADP + protein N-phospho-L-histidine.</text>
        <dbReference type="EC" id="2.7.13.3"/>
    </reaction>
</comment>
<dbReference type="RefSeq" id="WP_007574866.1">
    <property type="nucleotide sequence ID" value="NZ_BPTS01000002.1"/>
</dbReference>
<evidence type="ECO:0000259" key="8">
    <source>
        <dbReference type="PROSITE" id="PS50109"/>
    </source>
</evidence>
<keyword evidence="3" id="KW-0597">Phosphoprotein</keyword>
<proteinExistence type="predicted"/>
<dbReference type="PANTHER" id="PTHR45453:SF1">
    <property type="entry name" value="PHOSPHATE REGULON SENSOR PROTEIN PHOR"/>
    <property type="match status" value="1"/>
</dbReference>
<evidence type="ECO:0000313" key="9">
    <source>
        <dbReference type="EMBL" id="EGN57360.1"/>
    </source>
</evidence>
<keyword evidence="10" id="KW-1185">Reference proteome</keyword>
<keyword evidence="6" id="KW-0902">Two-component regulatory system</keyword>
<dbReference type="PRINTS" id="PR00344">
    <property type="entry name" value="BCTRLSENSOR"/>
</dbReference>
<evidence type="ECO:0000256" key="7">
    <source>
        <dbReference type="SAM" id="Phobius"/>
    </source>
</evidence>
<evidence type="ECO:0000256" key="5">
    <source>
        <dbReference type="ARBA" id="ARBA00022777"/>
    </source>
</evidence>
<keyword evidence="5 9" id="KW-0418">Kinase</keyword>
<evidence type="ECO:0000256" key="2">
    <source>
        <dbReference type="ARBA" id="ARBA00012438"/>
    </source>
</evidence>
<dbReference type="InterPro" id="IPR036890">
    <property type="entry name" value="HATPase_C_sf"/>
</dbReference>
<dbReference type="InterPro" id="IPR003661">
    <property type="entry name" value="HisK_dim/P_dom"/>
</dbReference>
<evidence type="ECO:0000256" key="4">
    <source>
        <dbReference type="ARBA" id="ARBA00022679"/>
    </source>
</evidence>
<dbReference type="CDD" id="cd00082">
    <property type="entry name" value="HisKA"/>
    <property type="match status" value="1"/>
</dbReference>
<dbReference type="OrthoDB" id="1933776at2"/>
<keyword evidence="7" id="KW-1133">Transmembrane helix</keyword>
<dbReference type="EC" id="2.7.13.3" evidence="2"/>
<dbReference type="SUPFAM" id="SSF47384">
    <property type="entry name" value="Homodimeric domain of signal transducing histidine kinase"/>
    <property type="match status" value="1"/>
</dbReference>
<keyword evidence="7" id="KW-0812">Transmembrane</keyword>
<dbReference type="GO" id="GO:0000155">
    <property type="term" value="F:phosphorelay sensor kinase activity"/>
    <property type="evidence" value="ECO:0007669"/>
    <property type="project" value="InterPro"/>
</dbReference>